<feature type="region of interest" description="Disordered" evidence="1">
    <location>
        <begin position="71"/>
        <end position="92"/>
    </location>
</feature>
<dbReference type="KEGG" id="epo:Epro_0174"/>
<proteinExistence type="predicted"/>
<dbReference type="RefSeq" id="WP_052569726.1">
    <property type="nucleotide sequence ID" value="NZ_CP009498.1"/>
</dbReference>
<dbReference type="OrthoDB" id="9963199at2"/>
<sequence length="92" mass="10023">MALTQAQLAQAVATSKIGRYELVKLALEWVEVKKYDEEYRKLSQAELISKVLDDVVEGVATSAAIEELKKKNKTRENKAAAEEGGAASEAKA</sequence>
<evidence type="ECO:0000256" key="1">
    <source>
        <dbReference type="SAM" id="MobiDB-lite"/>
    </source>
</evidence>
<dbReference type="STRING" id="1408281.Epro_0174"/>
<feature type="compositionally biased region" description="Basic and acidic residues" evidence="1">
    <location>
        <begin position="71"/>
        <end position="81"/>
    </location>
</feature>
<feature type="compositionally biased region" description="Low complexity" evidence="1">
    <location>
        <begin position="82"/>
        <end position="92"/>
    </location>
</feature>
<name>A0A0G3WGV5_9BACT</name>
<gene>
    <name evidence="2" type="ORF">Epro_0174</name>
</gene>
<reference evidence="2 3" key="1">
    <citation type="submission" date="2014-09" db="EMBL/GenBank/DDBJ databases">
        <title>Complete genome sequence of Endomicrobium proavitum.</title>
        <authorList>
            <person name="Zheng H."/>
        </authorList>
    </citation>
    <scope>NUCLEOTIDE SEQUENCE [LARGE SCALE GENOMIC DNA]</scope>
    <source>
        <strain evidence="2 3">Rsa215</strain>
    </source>
</reference>
<accession>A0A0G3WGV5</accession>
<dbReference type="AlphaFoldDB" id="A0A0G3WGV5"/>
<evidence type="ECO:0000313" key="3">
    <source>
        <dbReference type="Proteomes" id="UP000035337"/>
    </source>
</evidence>
<dbReference type="Proteomes" id="UP000035337">
    <property type="component" value="Chromosome"/>
</dbReference>
<organism evidence="2 3">
    <name type="scientific">Endomicrobium proavitum</name>
    <dbReference type="NCBI Taxonomy" id="1408281"/>
    <lineage>
        <taxon>Bacteria</taxon>
        <taxon>Pseudomonadati</taxon>
        <taxon>Elusimicrobiota</taxon>
        <taxon>Endomicrobiia</taxon>
        <taxon>Endomicrobiales</taxon>
        <taxon>Endomicrobiaceae</taxon>
        <taxon>Endomicrobium</taxon>
    </lineage>
</organism>
<evidence type="ECO:0000313" key="2">
    <source>
        <dbReference type="EMBL" id="AKL97553.1"/>
    </source>
</evidence>
<keyword evidence="3" id="KW-1185">Reference proteome</keyword>
<dbReference type="EMBL" id="CP009498">
    <property type="protein sequence ID" value="AKL97553.1"/>
    <property type="molecule type" value="Genomic_DNA"/>
</dbReference>
<protein>
    <submittedName>
        <fullName evidence="2">Uncharacterized protein</fullName>
    </submittedName>
</protein>